<evidence type="ECO:0000256" key="4">
    <source>
        <dbReference type="ARBA" id="ARBA00022475"/>
    </source>
</evidence>
<keyword evidence="7 8" id="KW-0472">Membrane</keyword>
<evidence type="ECO:0000256" key="5">
    <source>
        <dbReference type="ARBA" id="ARBA00022692"/>
    </source>
</evidence>
<feature type="transmembrane region" description="Helical" evidence="8">
    <location>
        <begin position="216"/>
        <end position="238"/>
    </location>
</feature>
<dbReference type="EMBL" id="FMVJ01000009">
    <property type="protein sequence ID" value="SCY97138.1"/>
    <property type="molecule type" value="Genomic_DNA"/>
</dbReference>
<feature type="transmembrane region" description="Helical" evidence="8">
    <location>
        <begin position="244"/>
        <end position="261"/>
    </location>
</feature>
<keyword evidence="6 8" id="KW-1133">Transmembrane helix</keyword>
<feature type="transmembrane region" description="Helical" evidence="8">
    <location>
        <begin position="431"/>
        <end position="452"/>
    </location>
</feature>
<keyword evidence="3 8" id="KW-0813">Transport</keyword>
<organism evidence="9 10">
    <name type="scientific">Microvirga guangxiensis</name>
    <dbReference type="NCBI Taxonomy" id="549386"/>
    <lineage>
        <taxon>Bacteria</taxon>
        <taxon>Pseudomonadati</taxon>
        <taxon>Pseudomonadota</taxon>
        <taxon>Alphaproteobacteria</taxon>
        <taxon>Hyphomicrobiales</taxon>
        <taxon>Methylobacteriaceae</taxon>
        <taxon>Microvirga</taxon>
    </lineage>
</organism>
<comment type="function">
    <text evidence="8">Uptake of L-lactate across the membrane. Can also transport D-lactate and glycolate.</text>
</comment>
<dbReference type="PANTHER" id="PTHR30003:SF0">
    <property type="entry name" value="GLYCOLATE PERMEASE GLCA-RELATED"/>
    <property type="match status" value="1"/>
</dbReference>
<evidence type="ECO:0000256" key="6">
    <source>
        <dbReference type="ARBA" id="ARBA00022989"/>
    </source>
</evidence>
<accession>A0A1G5KAQ1</accession>
<evidence type="ECO:0000256" key="7">
    <source>
        <dbReference type="ARBA" id="ARBA00023136"/>
    </source>
</evidence>
<feature type="transmembrane region" description="Helical" evidence="8">
    <location>
        <begin position="273"/>
        <end position="294"/>
    </location>
</feature>
<reference evidence="9 10" key="1">
    <citation type="submission" date="2016-10" db="EMBL/GenBank/DDBJ databases">
        <authorList>
            <person name="de Groot N.N."/>
        </authorList>
    </citation>
    <scope>NUCLEOTIDE SEQUENCE [LARGE SCALE GENOMIC DNA]</scope>
    <source>
        <strain evidence="9 10">CGMCC 1.7666</strain>
    </source>
</reference>
<dbReference type="AlphaFoldDB" id="A0A1G5KAQ1"/>
<dbReference type="GO" id="GO:0015295">
    <property type="term" value="F:solute:proton symporter activity"/>
    <property type="evidence" value="ECO:0007669"/>
    <property type="project" value="TreeGrafter"/>
</dbReference>
<sequence>MKAVYAALPLALVLVLMIGRRWPAAKAGLAGLALATVLALTVFGGGAGSHSEIGAGGLLAGSALEALFTAATILWIIFPALAIYELQVRSGAFDVIRAGLAGLSGDPRIQALLVAWFFGLFMEGAAGFGTPVALAAPLLVSLGFSPVKAVALALIGHAVGVSFGAVGTPVLAQVSLVALSAADIAQATGLLHGGLGVILALFLVRLSGDGAPTGRQWGWGVVAAACFLAPYAALATIVGPELPTLGGALIGGACFVLILRWKAGPSSKLDWRNVMKAGMPYGIVLALILATRLLPGLREQLRSVEISWSLLGTFRGSMQPLYHAGTILLLGFVLGGFAQGRGLADLLKASRAALRRLAPVTLALVAMLTLSRLMLHARMIQELAEGAREAGAAWPLLAPAIGVLGTFVTGSATASNILFTEFQAATASALALPLATMVAAQGFGAAVGNIVCPHNIIAGAATVGLNGQEGEILTRTVLACIAYALAGGLLVLVLSS</sequence>
<name>A0A1G5KAQ1_9HYPH</name>
<feature type="transmembrane region" description="Helical" evidence="8">
    <location>
        <begin position="397"/>
        <end position="419"/>
    </location>
</feature>
<dbReference type="RefSeq" id="WP_091136518.1">
    <property type="nucleotide sequence ID" value="NZ_FMVJ01000009.1"/>
</dbReference>
<dbReference type="PANTHER" id="PTHR30003">
    <property type="entry name" value="L-LACTATE PERMEASE"/>
    <property type="match status" value="1"/>
</dbReference>
<feature type="transmembrane region" description="Helical" evidence="8">
    <location>
        <begin position="184"/>
        <end position="204"/>
    </location>
</feature>
<evidence type="ECO:0000256" key="1">
    <source>
        <dbReference type="ARBA" id="ARBA00004651"/>
    </source>
</evidence>
<feature type="transmembrane region" description="Helical" evidence="8">
    <location>
        <begin position="320"/>
        <end position="337"/>
    </location>
</feature>
<evidence type="ECO:0000313" key="9">
    <source>
        <dbReference type="EMBL" id="SCY97138.1"/>
    </source>
</evidence>
<keyword evidence="4" id="KW-1003">Cell membrane</keyword>
<evidence type="ECO:0000256" key="3">
    <source>
        <dbReference type="ARBA" id="ARBA00022448"/>
    </source>
</evidence>
<feature type="transmembrane region" description="Helical" evidence="8">
    <location>
        <begin position="58"/>
        <end position="84"/>
    </location>
</feature>
<dbReference type="GO" id="GO:0015129">
    <property type="term" value="F:lactate transmembrane transporter activity"/>
    <property type="evidence" value="ECO:0007669"/>
    <property type="project" value="UniProtKB-UniRule"/>
</dbReference>
<dbReference type="STRING" id="549386.SAMN02927923_03127"/>
<dbReference type="GO" id="GO:0005886">
    <property type="term" value="C:plasma membrane"/>
    <property type="evidence" value="ECO:0007669"/>
    <property type="project" value="UniProtKB-SubCell"/>
</dbReference>
<evidence type="ECO:0000313" key="10">
    <source>
        <dbReference type="Proteomes" id="UP000199569"/>
    </source>
</evidence>
<comment type="subcellular location">
    <subcellularLocation>
        <location evidence="8">Cell inner membrane</location>
        <topology evidence="8">Multi-pass membrane protein</topology>
    </subcellularLocation>
    <subcellularLocation>
        <location evidence="1">Cell membrane</location>
        <topology evidence="1">Multi-pass membrane protein</topology>
    </subcellularLocation>
</comment>
<dbReference type="Pfam" id="PF02652">
    <property type="entry name" value="Lactate_perm"/>
    <property type="match status" value="1"/>
</dbReference>
<dbReference type="OrthoDB" id="9761056at2"/>
<keyword evidence="5 8" id="KW-0812">Transmembrane</keyword>
<feature type="transmembrane region" description="Helical" evidence="8">
    <location>
        <begin position="27"/>
        <end position="46"/>
    </location>
</feature>
<evidence type="ECO:0000256" key="2">
    <source>
        <dbReference type="ARBA" id="ARBA00010100"/>
    </source>
</evidence>
<evidence type="ECO:0000256" key="8">
    <source>
        <dbReference type="RuleBase" id="RU365092"/>
    </source>
</evidence>
<feature type="transmembrane region" description="Helical" evidence="8">
    <location>
        <begin position="472"/>
        <end position="494"/>
    </location>
</feature>
<keyword evidence="8" id="KW-0997">Cell inner membrane</keyword>
<gene>
    <name evidence="9" type="ORF">SAMN02927923_03127</name>
</gene>
<proteinExistence type="inferred from homology"/>
<dbReference type="Proteomes" id="UP000199569">
    <property type="component" value="Unassembled WGS sequence"/>
</dbReference>
<keyword evidence="10" id="KW-1185">Reference proteome</keyword>
<feature type="transmembrane region" description="Helical" evidence="8">
    <location>
        <begin position="113"/>
        <end position="140"/>
    </location>
</feature>
<protein>
    <recommendedName>
        <fullName evidence="8">L-lactate permease</fullName>
    </recommendedName>
</protein>
<dbReference type="InterPro" id="IPR003804">
    <property type="entry name" value="Lactate_perm"/>
</dbReference>
<feature type="transmembrane region" description="Helical" evidence="8">
    <location>
        <begin position="357"/>
        <end position="377"/>
    </location>
</feature>
<comment type="similarity">
    <text evidence="2 8">Belongs to the lactate permease family.</text>
</comment>
<feature type="transmembrane region" description="Helical" evidence="8">
    <location>
        <begin position="152"/>
        <end position="172"/>
    </location>
</feature>